<dbReference type="InterPro" id="IPR043129">
    <property type="entry name" value="ATPase_NBD"/>
</dbReference>
<dbReference type="CDD" id="cd24019">
    <property type="entry name" value="ASKHA_NBD_HK_meta"/>
    <property type="match status" value="1"/>
</dbReference>
<dbReference type="GO" id="GO:0004340">
    <property type="term" value="F:glucokinase activity"/>
    <property type="evidence" value="ECO:0007669"/>
    <property type="project" value="TreeGrafter"/>
</dbReference>
<dbReference type="SUPFAM" id="SSF53067">
    <property type="entry name" value="Actin-like ATPase domain"/>
    <property type="match status" value="2"/>
</dbReference>
<evidence type="ECO:0000256" key="9">
    <source>
        <dbReference type="ARBA" id="ARBA00044613"/>
    </source>
</evidence>
<dbReference type="InterPro" id="IPR022673">
    <property type="entry name" value="Hexokinase_C"/>
</dbReference>
<dbReference type="GO" id="GO:0006006">
    <property type="term" value="P:glucose metabolic process"/>
    <property type="evidence" value="ECO:0007669"/>
    <property type="project" value="TreeGrafter"/>
</dbReference>
<keyword evidence="7 14" id="KW-0067">ATP-binding</keyword>
<dbReference type="InterPro" id="IPR019807">
    <property type="entry name" value="Hexokinase_BS"/>
</dbReference>
<evidence type="ECO:0000259" key="15">
    <source>
        <dbReference type="Pfam" id="PF00349"/>
    </source>
</evidence>
<dbReference type="EC" id="2.7.1.-" evidence="14"/>
<evidence type="ECO:0000256" key="10">
    <source>
        <dbReference type="ARBA" id="ARBA00047905"/>
    </source>
</evidence>
<comment type="catalytic activity">
    <reaction evidence="12">
        <text>D-mannose + ATP = D-mannose 6-phosphate + ADP + H(+)</text>
        <dbReference type="Rhea" id="RHEA:11028"/>
        <dbReference type="ChEBI" id="CHEBI:4208"/>
        <dbReference type="ChEBI" id="CHEBI:15378"/>
        <dbReference type="ChEBI" id="CHEBI:30616"/>
        <dbReference type="ChEBI" id="CHEBI:58735"/>
        <dbReference type="ChEBI" id="CHEBI:456216"/>
        <dbReference type="EC" id="2.7.1.1"/>
    </reaction>
    <physiologicalReaction direction="left-to-right" evidence="12">
        <dbReference type="Rhea" id="RHEA:11029"/>
    </physiologicalReaction>
</comment>
<dbReference type="Pfam" id="PF03727">
    <property type="entry name" value="Hexokinase_2"/>
    <property type="match status" value="1"/>
</dbReference>
<dbReference type="UniPathway" id="UPA00109">
    <property type="reaction ID" value="UER00180"/>
</dbReference>
<evidence type="ECO:0000256" key="5">
    <source>
        <dbReference type="ARBA" id="ARBA00022741"/>
    </source>
</evidence>
<dbReference type="Proteomes" id="UP000000311">
    <property type="component" value="Unassembled WGS sequence"/>
</dbReference>
<evidence type="ECO:0000256" key="12">
    <source>
        <dbReference type="ARBA" id="ARBA00050361"/>
    </source>
</evidence>
<evidence type="ECO:0000256" key="13">
    <source>
        <dbReference type="ARBA" id="ARBA00059457"/>
    </source>
</evidence>
<dbReference type="FunCoup" id="E2AB15">
    <property type="interactions" value="359"/>
</dbReference>
<evidence type="ECO:0000256" key="6">
    <source>
        <dbReference type="ARBA" id="ARBA00022777"/>
    </source>
</evidence>
<comment type="catalytic activity">
    <reaction evidence="9">
        <text>a D-hexose + ATP = a D-hexose 6-phosphate + ADP + H(+)</text>
        <dbReference type="Rhea" id="RHEA:22740"/>
        <dbReference type="ChEBI" id="CHEBI:4194"/>
        <dbReference type="ChEBI" id="CHEBI:15378"/>
        <dbReference type="ChEBI" id="CHEBI:30616"/>
        <dbReference type="ChEBI" id="CHEBI:229467"/>
        <dbReference type="ChEBI" id="CHEBI:456216"/>
        <dbReference type="EC" id="2.7.1.1"/>
    </reaction>
    <physiologicalReaction direction="left-to-right" evidence="9">
        <dbReference type="Rhea" id="RHEA:22741"/>
    </physiologicalReaction>
</comment>
<organism evidence="18">
    <name type="scientific">Camponotus floridanus</name>
    <name type="common">Florida carpenter ant</name>
    <dbReference type="NCBI Taxonomy" id="104421"/>
    <lineage>
        <taxon>Eukaryota</taxon>
        <taxon>Metazoa</taxon>
        <taxon>Ecdysozoa</taxon>
        <taxon>Arthropoda</taxon>
        <taxon>Hexapoda</taxon>
        <taxon>Insecta</taxon>
        <taxon>Pterygota</taxon>
        <taxon>Neoptera</taxon>
        <taxon>Endopterygota</taxon>
        <taxon>Hymenoptera</taxon>
        <taxon>Apocrita</taxon>
        <taxon>Aculeata</taxon>
        <taxon>Formicoidea</taxon>
        <taxon>Formicidae</taxon>
        <taxon>Formicinae</taxon>
        <taxon>Camponotus</taxon>
    </lineage>
</organism>
<evidence type="ECO:0000256" key="4">
    <source>
        <dbReference type="ARBA" id="ARBA00022679"/>
    </source>
</evidence>
<keyword evidence="18" id="KW-1185">Reference proteome</keyword>
<dbReference type="GO" id="GO:0005739">
    <property type="term" value="C:mitochondrion"/>
    <property type="evidence" value="ECO:0007669"/>
    <property type="project" value="TreeGrafter"/>
</dbReference>
<evidence type="ECO:0000256" key="1">
    <source>
        <dbReference type="ARBA" id="ARBA00004888"/>
    </source>
</evidence>
<keyword evidence="5 14" id="KW-0547">Nucleotide-binding</keyword>
<keyword evidence="6 14" id="KW-0418">Kinase</keyword>
<protein>
    <recommendedName>
        <fullName evidence="14">Phosphotransferase</fullName>
        <ecNumber evidence="14">2.7.1.-</ecNumber>
    </recommendedName>
</protein>
<feature type="domain" description="Hexokinase N-terminal" evidence="15">
    <location>
        <begin position="41"/>
        <end position="235"/>
    </location>
</feature>
<comment type="similarity">
    <text evidence="3 14">Belongs to the hexokinase family.</text>
</comment>
<dbReference type="GO" id="GO:0019158">
    <property type="term" value="F:mannokinase activity"/>
    <property type="evidence" value="ECO:0007669"/>
    <property type="project" value="RHEA"/>
</dbReference>
<dbReference type="GO" id="GO:0005536">
    <property type="term" value="F:D-glucose binding"/>
    <property type="evidence" value="ECO:0007669"/>
    <property type="project" value="InterPro"/>
</dbReference>
<comment type="pathway">
    <text evidence="1">Carbohydrate degradation; glycolysis; D-glyceraldehyde 3-phosphate and glycerone phosphate from D-glucose: step 1/4.</text>
</comment>
<dbReference type="PRINTS" id="PR00475">
    <property type="entry name" value="HEXOKINASE"/>
</dbReference>
<accession>E2AB15</accession>
<dbReference type="PANTHER" id="PTHR19443">
    <property type="entry name" value="HEXOKINASE"/>
    <property type="match status" value="1"/>
</dbReference>
<evidence type="ECO:0000256" key="7">
    <source>
        <dbReference type="ARBA" id="ARBA00022840"/>
    </source>
</evidence>
<dbReference type="InterPro" id="IPR022672">
    <property type="entry name" value="Hexokinase_N"/>
</dbReference>
<dbReference type="OrthoDB" id="419537at2759"/>
<dbReference type="GO" id="GO:0006096">
    <property type="term" value="P:glycolytic process"/>
    <property type="evidence" value="ECO:0007669"/>
    <property type="project" value="UniProtKB-UniPathway"/>
</dbReference>
<evidence type="ECO:0000256" key="2">
    <source>
        <dbReference type="ARBA" id="ARBA00005028"/>
    </source>
</evidence>
<dbReference type="Gene3D" id="3.40.367.20">
    <property type="match status" value="1"/>
</dbReference>
<evidence type="ECO:0000313" key="18">
    <source>
        <dbReference type="Proteomes" id="UP000000311"/>
    </source>
</evidence>
<dbReference type="Gene3D" id="3.30.420.40">
    <property type="match status" value="1"/>
</dbReference>
<comment type="function">
    <text evidence="13">Catalyzes the phosphorylation of various hexoses to hexose 6-phosphate.</text>
</comment>
<evidence type="ECO:0000256" key="8">
    <source>
        <dbReference type="ARBA" id="ARBA00023152"/>
    </source>
</evidence>
<dbReference type="OMA" id="YPNFEGY"/>
<evidence type="ECO:0000256" key="11">
    <source>
        <dbReference type="ARBA" id="ARBA00048160"/>
    </source>
</evidence>
<comment type="catalytic activity">
    <reaction evidence="11">
        <text>D-glucose + ATP = D-glucose 6-phosphate + ADP + H(+)</text>
        <dbReference type="Rhea" id="RHEA:17825"/>
        <dbReference type="ChEBI" id="CHEBI:4167"/>
        <dbReference type="ChEBI" id="CHEBI:15378"/>
        <dbReference type="ChEBI" id="CHEBI:30616"/>
        <dbReference type="ChEBI" id="CHEBI:61548"/>
        <dbReference type="ChEBI" id="CHEBI:456216"/>
        <dbReference type="EC" id="2.7.1.1"/>
    </reaction>
    <physiologicalReaction direction="left-to-right" evidence="11">
        <dbReference type="Rhea" id="RHEA:17826"/>
    </physiologicalReaction>
</comment>
<dbReference type="InParanoid" id="E2AB15"/>
<name>E2AB15_CAMFO</name>
<evidence type="ECO:0000256" key="3">
    <source>
        <dbReference type="ARBA" id="ARBA00009225"/>
    </source>
</evidence>
<reference evidence="17 18" key="1">
    <citation type="journal article" date="2010" name="Science">
        <title>Genomic comparison of the ants Camponotus floridanus and Harpegnathos saltator.</title>
        <authorList>
            <person name="Bonasio R."/>
            <person name="Zhang G."/>
            <person name="Ye C."/>
            <person name="Mutti N.S."/>
            <person name="Fang X."/>
            <person name="Qin N."/>
            <person name="Donahue G."/>
            <person name="Yang P."/>
            <person name="Li Q."/>
            <person name="Li C."/>
            <person name="Zhang P."/>
            <person name="Huang Z."/>
            <person name="Berger S.L."/>
            <person name="Reinberg D."/>
            <person name="Wang J."/>
            <person name="Liebig J."/>
        </authorList>
    </citation>
    <scope>NUCLEOTIDE SEQUENCE [LARGE SCALE GENOMIC DNA]</scope>
    <source>
        <strain evidence="18">C129</strain>
    </source>
</reference>
<proteinExistence type="inferred from homology"/>
<dbReference type="PROSITE" id="PS00378">
    <property type="entry name" value="HEXOKINASE_1"/>
    <property type="match status" value="1"/>
</dbReference>
<feature type="domain" description="Hexokinase C-terminal" evidence="16">
    <location>
        <begin position="241"/>
        <end position="475"/>
    </location>
</feature>
<sequence>MQRFVVAYATRMVSKDDTRSPNNTAVRIDNEPHHSFLYPQIRDACKDLVLSDDQLQLVMQKLTDEINAGLSRTTHDDSVVKCFTTYVQDLPNGTENGNFLALDLGGTNFRVLLITLEGQKSDMKSKIYAIPQSLMLGTGTQLFDHIAQCLALFIKDLNLQNEILPLGFTFSFPLKQYGLTKGNLVRWTKGFNCSGVIGENVVALLEEAISRRKDVKIDVCAILNDTTGTLMSCAFKNQNCRIGLIVGTGFNACYVEKTKNAECAIPGNYDKNKAHMLINTEWGAFGERGVLDFIITEFDRAIDENSINPTKQLFEKMISGMYMGELARLVLEKLVNAGLLFGGKCPSDLRKRGKFFTKYVSEIENDPKGRYTNCREILAELGLRNVSDQDCENVRYVCSVVSRRAAHLVSAGIATLLNKMSEDNVTVGIDGSVYRFHPHFHDLMTAKISELQPYKFDLMLSHDGSGRGAALVAAVASQRR</sequence>
<gene>
    <name evidence="17" type="ORF">EAG_01030</name>
</gene>
<dbReference type="AlphaFoldDB" id="E2AB15"/>
<dbReference type="FunFam" id="3.30.420.40:FF:000095">
    <property type="entry name" value="Phosphotransferase"/>
    <property type="match status" value="1"/>
</dbReference>
<evidence type="ECO:0000256" key="14">
    <source>
        <dbReference type="RuleBase" id="RU362007"/>
    </source>
</evidence>
<comment type="pathway">
    <text evidence="2">Carbohydrate metabolism; hexose metabolism.</text>
</comment>
<evidence type="ECO:0000313" key="17">
    <source>
        <dbReference type="EMBL" id="EFN69291.1"/>
    </source>
</evidence>
<keyword evidence="8 14" id="KW-0324">Glycolysis</keyword>
<dbReference type="FunFam" id="3.40.367.20:FF:000005">
    <property type="entry name" value="Phosphotransferase"/>
    <property type="match status" value="1"/>
</dbReference>
<comment type="catalytic activity">
    <reaction evidence="10">
        <text>D-fructose + ATP = D-fructose 6-phosphate + ADP + H(+)</text>
        <dbReference type="Rhea" id="RHEA:16125"/>
        <dbReference type="ChEBI" id="CHEBI:15378"/>
        <dbReference type="ChEBI" id="CHEBI:30616"/>
        <dbReference type="ChEBI" id="CHEBI:37721"/>
        <dbReference type="ChEBI" id="CHEBI:61527"/>
        <dbReference type="ChEBI" id="CHEBI:456216"/>
        <dbReference type="EC" id="2.7.1.1"/>
    </reaction>
    <physiologicalReaction direction="left-to-right" evidence="10">
        <dbReference type="Rhea" id="RHEA:16126"/>
    </physiologicalReaction>
</comment>
<dbReference type="PANTHER" id="PTHR19443:SF16">
    <property type="entry name" value="HEXOKINASE TYPE 1-RELATED"/>
    <property type="match status" value="1"/>
</dbReference>
<evidence type="ECO:0000259" key="16">
    <source>
        <dbReference type="Pfam" id="PF03727"/>
    </source>
</evidence>
<dbReference type="GO" id="GO:0008865">
    <property type="term" value="F:fructokinase activity"/>
    <property type="evidence" value="ECO:0007669"/>
    <property type="project" value="TreeGrafter"/>
</dbReference>
<dbReference type="GO" id="GO:0005524">
    <property type="term" value="F:ATP binding"/>
    <property type="evidence" value="ECO:0007669"/>
    <property type="project" value="UniProtKB-UniRule"/>
</dbReference>
<dbReference type="InterPro" id="IPR001312">
    <property type="entry name" value="Hexokinase"/>
</dbReference>
<dbReference type="EMBL" id="GL438234">
    <property type="protein sequence ID" value="EFN69291.1"/>
    <property type="molecule type" value="Genomic_DNA"/>
</dbReference>
<dbReference type="GO" id="GO:0005829">
    <property type="term" value="C:cytosol"/>
    <property type="evidence" value="ECO:0007669"/>
    <property type="project" value="TreeGrafter"/>
</dbReference>
<dbReference type="PROSITE" id="PS51748">
    <property type="entry name" value="HEXOKINASE_2"/>
    <property type="match status" value="1"/>
</dbReference>
<dbReference type="Pfam" id="PF00349">
    <property type="entry name" value="Hexokinase_1"/>
    <property type="match status" value="1"/>
</dbReference>
<keyword evidence="4 14" id="KW-0808">Transferase</keyword>
<dbReference type="STRING" id="104421.E2AB15"/>
<dbReference type="UniPathway" id="UPA00242"/>
<dbReference type="GO" id="GO:0001678">
    <property type="term" value="P:intracellular glucose homeostasis"/>
    <property type="evidence" value="ECO:0007669"/>
    <property type="project" value="InterPro"/>
</dbReference>